<keyword evidence="1" id="KW-0472">Membrane</keyword>
<reference evidence="2 3" key="1">
    <citation type="submission" date="2018-08" db="EMBL/GenBank/DDBJ databases">
        <title>Genomic Encyclopedia of Type Strains, Phase III (KMG-III): the genomes of soil and plant-associated and newly described type strains.</title>
        <authorList>
            <person name="Whitman W."/>
        </authorList>
    </citation>
    <scope>NUCLEOTIDE SEQUENCE [LARGE SCALE GENOMIC DNA]</scope>
    <source>
        <strain evidence="2 3">CECT 7375</strain>
    </source>
</reference>
<comment type="caution">
    <text evidence="2">The sequence shown here is derived from an EMBL/GenBank/DDBJ whole genome shotgun (WGS) entry which is preliminary data.</text>
</comment>
<keyword evidence="1" id="KW-0812">Transmembrane</keyword>
<feature type="transmembrane region" description="Helical" evidence="1">
    <location>
        <begin position="92"/>
        <end position="113"/>
    </location>
</feature>
<dbReference type="Proteomes" id="UP000256542">
    <property type="component" value="Unassembled WGS sequence"/>
</dbReference>
<proteinExistence type="predicted"/>
<name>A0A3E0DNK2_9GAMM</name>
<accession>A0A3E0DNK2</accession>
<feature type="transmembrane region" description="Helical" evidence="1">
    <location>
        <begin position="21"/>
        <end position="47"/>
    </location>
</feature>
<gene>
    <name evidence="2" type="ORF">DFP81_104294</name>
</gene>
<organism evidence="2 3">
    <name type="scientific">Marinomonas pollencensis</name>
    <dbReference type="NCBI Taxonomy" id="491954"/>
    <lineage>
        <taxon>Bacteria</taxon>
        <taxon>Pseudomonadati</taxon>
        <taxon>Pseudomonadota</taxon>
        <taxon>Gammaproteobacteria</taxon>
        <taxon>Oceanospirillales</taxon>
        <taxon>Oceanospirillaceae</taxon>
        <taxon>Marinomonas</taxon>
    </lineage>
</organism>
<feature type="transmembrane region" description="Helical" evidence="1">
    <location>
        <begin position="59"/>
        <end position="76"/>
    </location>
</feature>
<keyword evidence="3" id="KW-1185">Reference proteome</keyword>
<evidence type="ECO:0000256" key="1">
    <source>
        <dbReference type="SAM" id="Phobius"/>
    </source>
</evidence>
<feature type="transmembrane region" description="Helical" evidence="1">
    <location>
        <begin position="125"/>
        <end position="144"/>
    </location>
</feature>
<evidence type="ECO:0000313" key="2">
    <source>
        <dbReference type="EMBL" id="REG84410.1"/>
    </source>
</evidence>
<dbReference type="EMBL" id="QUNG01000004">
    <property type="protein sequence ID" value="REG84410.1"/>
    <property type="molecule type" value="Genomic_DNA"/>
</dbReference>
<keyword evidence="1" id="KW-1133">Transmembrane helix</keyword>
<dbReference type="RefSeq" id="WP_115897302.1">
    <property type="nucleotide sequence ID" value="NZ_QUNG01000004.1"/>
</dbReference>
<evidence type="ECO:0000313" key="3">
    <source>
        <dbReference type="Proteomes" id="UP000256542"/>
    </source>
</evidence>
<dbReference type="AlphaFoldDB" id="A0A3E0DNK2"/>
<sequence length="195" mass="22895">MSSKINKIQNHKNLFLRFFKSFLMILFDCSILLLGVMVLFSIFYMPFEDSFRFNELDNSEILTLLFFSFFTLKFFNKKEFEGCGSWVRVKGYLLAILIPVFILIFVFIVFSFLNKLDSYELVSSLKSYFSFVVMVVTFVLFFLSSSNKLDWFKKLKKRFKKSMKVVNFHIIKKFFSGGEDDTTSASSSSTQSDKN</sequence>
<protein>
    <submittedName>
        <fullName evidence="2">Uncharacterized protein</fullName>
    </submittedName>
</protein>